<organism evidence="13 14">
    <name type="scientific">Kingdonia uniflora</name>
    <dbReference type="NCBI Taxonomy" id="39325"/>
    <lineage>
        <taxon>Eukaryota</taxon>
        <taxon>Viridiplantae</taxon>
        <taxon>Streptophyta</taxon>
        <taxon>Embryophyta</taxon>
        <taxon>Tracheophyta</taxon>
        <taxon>Spermatophyta</taxon>
        <taxon>Magnoliopsida</taxon>
        <taxon>Ranunculales</taxon>
        <taxon>Circaeasteraceae</taxon>
        <taxon>Kingdonia</taxon>
    </lineage>
</organism>
<dbReference type="EMBL" id="JACGCM010000119">
    <property type="protein sequence ID" value="KAF6176193.1"/>
    <property type="molecule type" value="Genomic_DNA"/>
</dbReference>
<dbReference type="InterPro" id="IPR003591">
    <property type="entry name" value="Leu-rich_rpt_typical-subtyp"/>
</dbReference>
<comment type="caution">
    <text evidence="13">The sequence shown here is derived from an EMBL/GenBank/DDBJ whole genome shotgun (WGS) entry which is preliminary data.</text>
</comment>
<dbReference type="SMART" id="SM00369">
    <property type="entry name" value="LRR_TYP"/>
    <property type="match status" value="6"/>
</dbReference>
<evidence type="ECO:0000256" key="3">
    <source>
        <dbReference type="ARBA" id="ARBA00022475"/>
    </source>
</evidence>
<dbReference type="FunFam" id="3.80.10.10:FF:000383">
    <property type="entry name" value="Leucine-rich repeat receptor protein kinase EMS1"/>
    <property type="match status" value="2"/>
</dbReference>
<dbReference type="GO" id="GO:0005886">
    <property type="term" value="C:plasma membrane"/>
    <property type="evidence" value="ECO:0007669"/>
    <property type="project" value="UniProtKB-SubCell"/>
</dbReference>
<protein>
    <recommendedName>
        <fullName evidence="12">Leucine-rich repeat-containing N-terminal plant-type domain-containing protein</fullName>
    </recommendedName>
</protein>
<reference evidence="13 14" key="1">
    <citation type="journal article" date="2020" name="IScience">
        <title>Genome Sequencing of the Endangered Kingdonia uniflora (Circaeasteraceae, Ranunculales) Reveals Potential Mechanisms of Evolutionary Specialization.</title>
        <authorList>
            <person name="Sun Y."/>
            <person name="Deng T."/>
            <person name="Zhang A."/>
            <person name="Moore M.J."/>
            <person name="Landis J.B."/>
            <person name="Lin N."/>
            <person name="Zhang H."/>
            <person name="Zhang X."/>
            <person name="Huang J."/>
            <person name="Zhang X."/>
            <person name="Sun H."/>
            <person name="Wang H."/>
        </authorList>
    </citation>
    <scope>NUCLEOTIDE SEQUENCE [LARGE SCALE GENOMIC DNA]</scope>
    <source>
        <strain evidence="13">TB1705</strain>
        <tissue evidence="13">Leaf</tissue>
    </source>
</reference>
<dbReference type="Proteomes" id="UP000541444">
    <property type="component" value="Unassembled WGS sequence"/>
</dbReference>
<comment type="subcellular location">
    <subcellularLocation>
        <location evidence="1">Cell membrane</location>
        <topology evidence="1">Single-pass type I membrane protein</topology>
    </subcellularLocation>
</comment>
<evidence type="ECO:0000313" key="14">
    <source>
        <dbReference type="Proteomes" id="UP000541444"/>
    </source>
</evidence>
<evidence type="ECO:0000259" key="12">
    <source>
        <dbReference type="Pfam" id="PF08263"/>
    </source>
</evidence>
<evidence type="ECO:0000256" key="1">
    <source>
        <dbReference type="ARBA" id="ARBA00004251"/>
    </source>
</evidence>
<name>A0A7J7PA14_9MAGN</name>
<dbReference type="Gene3D" id="3.80.10.10">
    <property type="entry name" value="Ribonuclease Inhibitor"/>
    <property type="match status" value="3"/>
</dbReference>
<dbReference type="Pfam" id="PF08263">
    <property type="entry name" value="LRRNT_2"/>
    <property type="match status" value="1"/>
</dbReference>
<keyword evidence="6 11" id="KW-0732">Signal</keyword>
<evidence type="ECO:0000256" key="5">
    <source>
        <dbReference type="ARBA" id="ARBA00022692"/>
    </source>
</evidence>
<dbReference type="InterPro" id="IPR013210">
    <property type="entry name" value="LRR_N_plant-typ"/>
</dbReference>
<dbReference type="SUPFAM" id="SSF52058">
    <property type="entry name" value="L domain-like"/>
    <property type="match status" value="1"/>
</dbReference>
<keyword evidence="4" id="KW-0433">Leucine-rich repeat</keyword>
<evidence type="ECO:0000256" key="11">
    <source>
        <dbReference type="SAM" id="SignalP"/>
    </source>
</evidence>
<comment type="similarity">
    <text evidence="2">Belongs to the RLP family.</text>
</comment>
<dbReference type="PANTHER" id="PTHR48063">
    <property type="entry name" value="LRR RECEPTOR-LIKE KINASE"/>
    <property type="match status" value="1"/>
</dbReference>
<dbReference type="PRINTS" id="PR00019">
    <property type="entry name" value="LEURICHRPT"/>
</dbReference>
<keyword evidence="7" id="KW-0677">Repeat</keyword>
<dbReference type="InterPro" id="IPR046956">
    <property type="entry name" value="RLP23-like"/>
</dbReference>
<dbReference type="AlphaFoldDB" id="A0A7J7PA14"/>
<keyword evidence="3" id="KW-1003">Cell membrane</keyword>
<keyword evidence="14" id="KW-1185">Reference proteome</keyword>
<dbReference type="InterPro" id="IPR001611">
    <property type="entry name" value="Leu-rich_rpt"/>
</dbReference>
<evidence type="ECO:0000256" key="10">
    <source>
        <dbReference type="ARBA" id="ARBA00023180"/>
    </source>
</evidence>
<proteinExistence type="inferred from homology"/>
<gene>
    <name evidence="13" type="ORF">GIB67_023484</name>
</gene>
<dbReference type="Pfam" id="PF13855">
    <property type="entry name" value="LRR_8"/>
    <property type="match status" value="2"/>
</dbReference>
<keyword evidence="5" id="KW-0812">Transmembrane</keyword>
<feature type="domain" description="Leucine-rich repeat-containing N-terminal plant-type" evidence="12">
    <location>
        <begin position="35"/>
        <end position="67"/>
    </location>
</feature>
<dbReference type="PANTHER" id="PTHR48063:SF100">
    <property type="entry name" value="RECEPTOR-LIKE PROTEIN EIX2"/>
    <property type="match status" value="1"/>
</dbReference>
<dbReference type="SUPFAM" id="SSF52047">
    <property type="entry name" value="RNI-like"/>
    <property type="match status" value="1"/>
</dbReference>
<evidence type="ECO:0000256" key="9">
    <source>
        <dbReference type="ARBA" id="ARBA00023136"/>
    </source>
</evidence>
<evidence type="ECO:0000256" key="7">
    <source>
        <dbReference type="ARBA" id="ARBA00022737"/>
    </source>
</evidence>
<keyword evidence="9" id="KW-0472">Membrane</keyword>
<evidence type="ECO:0000256" key="6">
    <source>
        <dbReference type="ARBA" id="ARBA00022729"/>
    </source>
</evidence>
<dbReference type="InterPro" id="IPR032675">
    <property type="entry name" value="LRR_dom_sf"/>
</dbReference>
<evidence type="ECO:0000256" key="2">
    <source>
        <dbReference type="ARBA" id="ARBA00009592"/>
    </source>
</evidence>
<keyword evidence="8" id="KW-1133">Transmembrane helix</keyword>
<feature type="chain" id="PRO_5029502209" description="Leucine-rich repeat-containing N-terminal plant-type domain-containing protein" evidence="11">
    <location>
        <begin position="26"/>
        <end position="411"/>
    </location>
</feature>
<accession>A0A7J7PA14</accession>
<evidence type="ECO:0000256" key="4">
    <source>
        <dbReference type="ARBA" id="ARBA00022614"/>
    </source>
</evidence>
<evidence type="ECO:0000256" key="8">
    <source>
        <dbReference type="ARBA" id="ARBA00022989"/>
    </source>
</evidence>
<feature type="signal peptide" evidence="11">
    <location>
        <begin position="1"/>
        <end position="25"/>
    </location>
</feature>
<dbReference type="Pfam" id="PF00560">
    <property type="entry name" value="LRR_1"/>
    <property type="match status" value="4"/>
</dbReference>
<keyword evidence="10" id="KW-0325">Glycoprotein</keyword>
<dbReference type="OrthoDB" id="1600340at2759"/>
<evidence type="ECO:0000313" key="13">
    <source>
        <dbReference type="EMBL" id="KAF6176193.1"/>
    </source>
</evidence>
<sequence>MVRCSKVLAVLLVFSFISKIHFVLGDGEANMFCSPREKQALLTFKLGLMDPSHRLSSWVGDNCCTWEEEEENEAYMAQLGGEINPSLLELKHLKSLDLNSNDFNGTSIPEFLGSLKSLQYLNLSHAGFGGKLSHQLEHFDMSEVNLSYVSNWLQVINTLPSLLELHLLDCGLYQFLSLPYHNFTALEVLDLSVNHFNSPLPDWFSSLNNLLSLYLSHNSFQVSAAIDNLTSVTSLYLDANNLEGEIPRELCNLTFLQTLDVAHNNLSGAIPRCFSKLSAMASKNYTSFGQSYLPFGETILLGSNGLLLEYARSTLSILTSMDLSHNSLSGEIPQEITRLLILRYLLLSNNHFTGKIPEKIDDMVLLENLDLSGNQLTGVIPRSISRLTSLKRLNLSYNCWKIQYDLFFLYV</sequence>